<gene>
    <name evidence="8" type="ORF">DW988_16025</name>
    <name evidence="7" type="ORF">DWW14_03440</name>
    <name evidence="6" type="ORF">DWX87_17900</name>
    <name evidence="5" type="ORF">DWY92_19580</name>
    <name evidence="4" type="ORF">DXB37_12140</name>
    <name evidence="2" type="ORF">GAQ70_15940</name>
    <name evidence="3" type="ORF">GAQ75_17700</name>
</gene>
<dbReference type="EMBL" id="QSEE01000018">
    <property type="protein sequence ID" value="RGZ46088.1"/>
    <property type="molecule type" value="Genomic_DNA"/>
</dbReference>
<evidence type="ECO:0000313" key="13">
    <source>
        <dbReference type="Proteomes" id="UP000285343"/>
    </source>
</evidence>
<dbReference type="Proteomes" id="UP000441711">
    <property type="component" value="Unassembled WGS sequence"/>
</dbReference>
<name>A0A396EMM2_BACUN</name>
<dbReference type="Proteomes" id="UP000438773">
    <property type="component" value="Unassembled WGS sequence"/>
</dbReference>
<reference evidence="9 10" key="1">
    <citation type="submission" date="2018-08" db="EMBL/GenBank/DDBJ databases">
        <title>A genome reference for cultivated species of the human gut microbiota.</title>
        <authorList>
            <person name="Zou Y."/>
            <person name="Xue W."/>
            <person name="Luo G."/>
        </authorList>
    </citation>
    <scope>NUCLEOTIDE SEQUENCE [LARGE SCALE GENOMIC DNA]</scope>
    <source>
        <strain evidence="7 13">AF14-42</strain>
        <strain evidence="6 12">AF21-53</strain>
        <strain evidence="5 10">AF28-11</strain>
        <strain evidence="8 11">AM50-4</strain>
        <strain evidence="4 9">OM03-4</strain>
    </source>
</reference>
<comment type="caution">
    <text evidence="5">The sequence shown here is derived from an EMBL/GenBank/DDBJ whole genome shotgun (WGS) entry which is preliminary data.</text>
</comment>
<evidence type="ECO:0000313" key="7">
    <source>
        <dbReference type="EMBL" id="RGV45137.1"/>
    </source>
</evidence>
<evidence type="ECO:0000313" key="12">
    <source>
        <dbReference type="Proteomes" id="UP000285283"/>
    </source>
</evidence>
<accession>A0A396EMM2</accession>
<proteinExistence type="predicted"/>
<dbReference type="Proteomes" id="UP000283684">
    <property type="component" value="Unassembled WGS sequence"/>
</dbReference>
<evidence type="ECO:0000313" key="11">
    <source>
        <dbReference type="Proteomes" id="UP000283684"/>
    </source>
</evidence>
<evidence type="ECO:0000313" key="2">
    <source>
        <dbReference type="EMBL" id="KAB4108182.1"/>
    </source>
</evidence>
<dbReference type="EMBL" id="QRZC01000003">
    <property type="protein sequence ID" value="RGV45137.1"/>
    <property type="molecule type" value="Genomic_DNA"/>
</dbReference>
<organism evidence="5 10">
    <name type="scientific">Bacteroides uniformis</name>
    <dbReference type="NCBI Taxonomy" id="820"/>
    <lineage>
        <taxon>Bacteria</taxon>
        <taxon>Pseudomonadati</taxon>
        <taxon>Bacteroidota</taxon>
        <taxon>Bacteroidia</taxon>
        <taxon>Bacteroidales</taxon>
        <taxon>Bacteroidaceae</taxon>
        <taxon>Bacteroides</taxon>
    </lineage>
</organism>
<dbReference type="Proteomes" id="UP000260759">
    <property type="component" value="Unassembled WGS sequence"/>
</dbReference>
<protein>
    <submittedName>
        <fullName evidence="5">Uncharacterized protein</fullName>
    </submittedName>
</protein>
<evidence type="ECO:0000313" key="8">
    <source>
        <dbReference type="EMBL" id="RGZ46088.1"/>
    </source>
</evidence>
<evidence type="ECO:0000313" key="5">
    <source>
        <dbReference type="EMBL" id="RGQ47138.1"/>
    </source>
</evidence>
<dbReference type="EMBL" id="QRTH01000018">
    <property type="protein sequence ID" value="RGQ47138.1"/>
    <property type="molecule type" value="Genomic_DNA"/>
</dbReference>
<evidence type="ECO:0000313" key="3">
    <source>
        <dbReference type="EMBL" id="KAB4122045.1"/>
    </source>
</evidence>
<evidence type="ECO:0000313" key="4">
    <source>
        <dbReference type="EMBL" id="RGN93611.1"/>
    </source>
</evidence>
<dbReference type="Proteomes" id="UP000283680">
    <property type="component" value="Unassembled WGS sequence"/>
</dbReference>
<feature type="compositionally biased region" description="Basic residues" evidence="1">
    <location>
        <begin position="200"/>
        <end position="210"/>
    </location>
</feature>
<dbReference type="AlphaFoldDB" id="A0A396EMM2"/>
<dbReference type="Proteomes" id="UP000285343">
    <property type="component" value="Unassembled WGS sequence"/>
</dbReference>
<sequence length="216" mass="24200">MNITKAKITKDNTLVASFKNENEDNVTIEGKNLIHKDLRAAFNELIPHLAFLCEQKEADGKDSIDELPEEIFSTFEVTGYTVSGSDDNEGVVLVGKRFLKSKKVLNLIAPFTMFNNENEEYKHAFELQQAIEACNYEVEQYLTAKKWAVVQQELPFDGDIPTDIAADPVGDAAFEEEANEFLKQVVEQSGTTLTIDGKKVKPRNKSKKVKIKEPAA</sequence>
<dbReference type="EMBL" id="QSVA01000009">
    <property type="protein sequence ID" value="RGN93611.1"/>
    <property type="molecule type" value="Genomic_DNA"/>
</dbReference>
<evidence type="ECO:0000313" key="10">
    <source>
        <dbReference type="Proteomes" id="UP000283680"/>
    </source>
</evidence>
<evidence type="ECO:0000313" key="9">
    <source>
        <dbReference type="Proteomes" id="UP000260759"/>
    </source>
</evidence>
<feature type="region of interest" description="Disordered" evidence="1">
    <location>
        <begin position="196"/>
        <end position="216"/>
    </location>
</feature>
<dbReference type="EMBL" id="QRVP01000023">
    <property type="protein sequence ID" value="RGS51270.1"/>
    <property type="molecule type" value="Genomic_DNA"/>
</dbReference>
<dbReference type="EMBL" id="WCUQ01000011">
    <property type="protein sequence ID" value="KAB4122045.1"/>
    <property type="molecule type" value="Genomic_DNA"/>
</dbReference>
<evidence type="ECO:0000313" key="14">
    <source>
        <dbReference type="Proteomes" id="UP000438773"/>
    </source>
</evidence>
<evidence type="ECO:0000313" key="6">
    <source>
        <dbReference type="EMBL" id="RGS51270.1"/>
    </source>
</evidence>
<reference evidence="14 15" key="2">
    <citation type="journal article" date="2019" name="Nat. Med.">
        <title>A library of human gut bacterial isolates paired with longitudinal multiomics data enables mechanistic microbiome research.</title>
        <authorList>
            <person name="Poyet M."/>
            <person name="Groussin M."/>
            <person name="Gibbons S.M."/>
            <person name="Avila-Pacheco J."/>
            <person name="Jiang X."/>
            <person name="Kearney S.M."/>
            <person name="Perrotta A.R."/>
            <person name="Berdy B."/>
            <person name="Zhao S."/>
            <person name="Lieberman T.D."/>
            <person name="Swanson P.K."/>
            <person name="Smith M."/>
            <person name="Roesemann S."/>
            <person name="Alexander J.E."/>
            <person name="Rich S.A."/>
            <person name="Livny J."/>
            <person name="Vlamakis H."/>
            <person name="Clish C."/>
            <person name="Bullock K."/>
            <person name="Deik A."/>
            <person name="Scott J."/>
            <person name="Pierce K.A."/>
            <person name="Xavier R.J."/>
            <person name="Alm E.J."/>
        </authorList>
    </citation>
    <scope>NUCLEOTIDE SEQUENCE [LARGE SCALE GENOMIC DNA]</scope>
    <source>
        <strain evidence="2 15">BIOML-A36</strain>
        <strain evidence="3 14">BIOML-A37</strain>
    </source>
</reference>
<evidence type="ECO:0000313" key="15">
    <source>
        <dbReference type="Proteomes" id="UP000441711"/>
    </source>
</evidence>
<dbReference type="EMBL" id="WCUP01000011">
    <property type="protein sequence ID" value="KAB4108182.1"/>
    <property type="molecule type" value="Genomic_DNA"/>
</dbReference>
<evidence type="ECO:0000256" key="1">
    <source>
        <dbReference type="SAM" id="MobiDB-lite"/>
    </source>
</evidence>
<dbReference type="Proteomes" id="UP000285283">
    <property type="component" value="Unassembled WGS sequence"/>
</dbReference>
<dbReference type="RefSeq" id="WP_117589295.1">
    <property type="nucleotide sequence ID" value="NZ_CAXSNS010000016.1"/>
</dbReference>